<dbReference type="AlphaFoldDB" id="A0A218X5C8"/>
<accession>A0A218X5C8</accession>
<gene>
    <name evidence="3" type="ORF">CDL15_Pgr002564</name>
</gene>
<sequence>MDEVRCARLRGLGTRLSSRLERDCSLNVLRCSGIVVRCSGIVVISVLRGRAPKARRETFVTTETFLGKPSRVSEGHLKLVPRPWWSLGACRPVLEGRLLVGGAGPGSSVKKGVREQSGCLGTCGLPRKHCPGLRSGILVWEVGGPKWGADTYIADERSLIERLVPVIPPPEHSFSEWRRFWRELTLARFLWVARWNPGGPMITGCPGIVGVPLLSHLGSTLIFPGRIREIRRQRDACIIQRLYFPEHPTDDERVFAATSAYVVRFYARGIASPQPSHAAPTPRATSTLAPEAESSTQAAMHAELRAIREERDRLRCELVDSRAEVADYRDLQTELTRARARVAHLDREMARLSAELDRVHKRARNLAHP</sequence>
<comment type="caution">
    <text evidence="3">The sequence shown here is derived from an EMBL/GenBank/DDBJ whole genome shotgun (WGS) entry which is preliminary data.</text>
</comment>
<feature type="compositionally biased region" description="Polar residues" evidence="2">
    <location>
        <begin position="283"/>
        <end position="297"/>
    </location>
</feature>
<feature type="region of interest" description="Disordered" evidence="2">
    <location>
        <begin position="273"/>
        <end position="297"/>
    </location>
</feature>
<evidence type="ECO:0000256" key="2">
    <source>
        <dbReference type="SAM" id="MobiDB-lite"/>
    </source>
</evidence>
<reference evidence="4" key="1">
    <citation type="journal article" date="2017" name="Plant J.">
        <title>The pomegranate (Punica granatum L.) genome and the genomics of punicalagin biosynthesis.</title>
        <authorList>
            <person name="Qin G."/>
            <person name="Xu C."/>
            <person name="Ming R."/>
            <person name="Tang H."/>
            <person name="Guyot R."/>
            <person name="Kramer E.M."/>
            <person name="Hu Y."/>
            <person name="Yi X."/>
            <person name="Qi Y."/>
            <person name="Xu X."/>
            <person name="Gao Z."/>
            <person name="Pan H."/>
            <person name="Jian J."/>
            <person name="Tian Y."/>
            <person name="Yue Z."/>
            <person name="Xu Y."/>
        </authorList>
    </citation>
    <scope>NUCLEOTIDE SEQUENCE [LARGE SCALE GENOMIC DNA]</scope>
    <source>
        <strain evidence="4">cv. Dabenzi</strain>
    </source>
</reference>
<dbReference type="Proteomes" id="UP000197138">
    <property type="component" value="Unassembled WGS sequence"/>
</dbReference>
<evidence type="ECO:0000313" key="3">
    <source>
        <dbReference type="EMBL" id="OWM80123.1"/>
    </source>
</evidence>
<evidence type="ECO:0000313" key="4">
    <source>
        <dbReference type="Proteomes" id="UP000197138"/>
    </source>
</evidence>
<name>A0A218X5C8_PUNGR</name>
<evidence type="ECO:0000256" key="1">
    <source>
        <dbReference type="SAM" id="Coils"/>
    </source>
</evidence>
<keyword evidence="1" id="KW-0175">Coiled coil</keyword>
<protein>
    <submittedName>
        <fullName evidence="3">Uncharacterized protein</fullName>
    </submittedName>
</protein>
<feature type="coiled-coil region" evidence="1">
    <location>
        <begin position="297"/>
        <end position="362"/>
    </location>
</feature>
<dbReference type="EMBL" id="MTKT01002344">
    <property type="protein sequence ID" value="OWM80123.1"/>
    <property type="molecule type" value="Genomic_DNA"/>
</dbReference>
<organism evidence="3 4">
    <name type="scientific">Punica granatum</name>
    <name type="common">Pomegranate</name>
    <dbReference type="NCBI Taxonomy" id="22663"/>
    <lineage>
        <taxon>Eukaryota</taxon>
        <taxon>Viridiplantae</taxon>
        <taxon>Streptophyta</taxon>
        <taxon>Embryophyta</taxon>
        <taxon>Tracheophyta</taxon>
        <taxon>Spermatophyta</taxon>
        <taxon>Magnoliopsida</taxon>
        <taxon>eudicotyledons</taxon>
        <taxon>Gunneridae</taxon>
        <taxon>Pentapetalae</taxon>
        <taxon>rosids</taxon>
        <taxon>malvids</taxon>
        <taxon>Myrtales</taxon>
        <taxon>Lythraceae</taxon>
        <taxon>Punica</taxon>
    </lineage>
</organism>
<proteinExistence type="predicted"/>